<feature type="compositionally biased region" description="Basic and acidic residues" evidence="1">
    <location>
        <begin position="253"/>
        <end position="274"/>
    </location>
</feature>
<protein>
    <recommendedName>
        <fullName evidence="2">DUF4412 domain-containing protein</fullName>
    </recommendedName>
</protein>
<dbReference type="EMBL" id="LT828648">
    <property type="protein sequence ID" value="SLM47225.1"/>
    <property type="molecule type" value="Genomic_DNA"/>
</dbReference>
<evidence type="ECO:0000313" key="3">
    <source>
        <dbReference type="EMBL" id="SLM47225.1"/>
    </source>
</evidence>
<gene>
    <name evidence="3" type="ORF">NSJP_1053</name>
</gene>
<dbReference type="KEGG" id="nja:NSJP_1053"/>
<reference evidence="3 4" key="1">
    <citation type="submission" date="2017-03" db="EMBL/GenBank/DDBJ databases">
        <authorList>
            <person name="Afonso C.L."/>
            <person name="Miller P.J."/>
            <person name="Scott M.A."/>
            <person name="Spackman E."/>
            <person name="Goraichik I."/>
            <person name="Dimitrov K.M."/>
            <person name="Suarez D.L."/>
            <person name="Swayne D.E."/>
        </authorList>
    </citation>
    <scope>NUCLEOTIDE SEQUENCE [LARGE SCALE GENOMIC DNA]</scope>
    <source>
        <strain evidence="3">Genome sequencing of Nitrospira japonica strain NJ11</strain>
    </source>
</reference>
<keyword evidence="4" id="KW-1185">Reference proteome</keyword>
<dbReference type="Pfam" id="PF14371">
    <property type="entry name" value="DUF4412"/>
    <property type="match status" value="1"/>
</dbReference>
<dbReference type="Proteomes" id="UP000192042">
    <property type="component" value="Chromosome I"/>
</dbReference>
<evidence type="ECO:0000259" key="2">
    <source>
        <dbReference type="Pfam" id="PF14371"/>
    </source>
</evidence>
<accession>A0A1W1I2M4</accession>
<dbReference type="AlphaFoldDB" id="A0A1W1I2M4"/>
<evidence type="ECO:0000313" key="4">
    <source>
        <dbReference type="Proteomes" id="UP000192042"/>
    </source>
</evidence>
<feature type="domain" description="DUF4412" evidence="2">
    <location>
        <begin position="26"/>
        <end position="210"/>
    </location>
</feature>
<dbReference type="STRING" id="1325564.NSJP_1053"/>
<dbReference type="InterPro" id="IPR025524">
    <property type="entry name" value="DUF4412"/>
</dbReference>
<proteinExistence type="predicted"/>
<evidence type="ECO:0000256" key="1">
    <source>
        <dbReference type="SAM" id="MobiDB-lite"/>
    </source>
</evidence>
<name>A0A1W1I2M4_9BACT</name>
<feature type="region of interest" description="Disordered" evidence="1">
    <location>
        <begin position="232"/>
        <end position="274"/>
    </location>
</feature>
<sequence length="274" mass="30363">MRAIVALLVATVAVWPSTEPASAGEFEGILHMTTTHVDETPTKMDWMIKGDKARIERPRMDGRTQVMILDSKTKTMLILFPERKAYAEIGLGGEHGERISKAVEDYEVERTGKTDKVAGRSCEVWRVKEKEADAEKHEICVAKGFGRTASFWMEPMKTQPPWVTQLINEGGFGLRSIRYDSTGQASTTTEVTNIEAKSLDAALFAPPAGYQKMDRGAMAMAGAMGGEDVQKRIEEMKKRRAGRDGSSTGAKPDMSEIIKQFGERMKKQQQEAGQ</sequence>
<organism evidence="3 4">
    <name type="scientific">Nitrospira japonica</name>
    <dbReference type="NCBI Taxonomy" id="1325564"/>
    <lineage>
        <taxon>Bacteria</taxon>
        <taxon>Pseudomonadati</taxon>
        <taxon>Nitrospirota</taxon>
        <taxon>Nitrospiria</taxon>
        <taxon>Nitrospirales</taxon>
        <taxon>Nitrospiraceae</taxon>
        <taxon>Nitrospira</taxon>
    </lineage>
</organism>
<dbReference type="RefSeq" id="WP_172834164.1">
    <property type="nucleotide sequence ID" value="NZ_LT828648.1"/>
</dbReference>